<sequence length="203" mass="23972">MEMENTMIMNAMNKEILNESQKMKQKKIIEMGKLMKAEMEIEFVDVMLMAIIIRLKMRLKEEWSIRLVNVKDYQSRQSQDNCSEDFYSELIDYEVKGEDLNEELDYYQRVYVDVDSYVCGEIEDQDSGLIEDVDIQGDLDEESDQLLMLIFKLKSGIGGNARDEGGEEERDFRRVDYFYYYYCYYYYSAFGYKSKGDGIGESG</sequence>
<gene>
    <name evidence="1" type="ORF">EZS28_024953</name>
</gene>
<dbReference type="Proteomes" id="UP000324800">
    <property type="component" value="Unassembled WGS sequence"/>
</dbReference>
<name>A0A5J4VAM0_9EUKA</name>
<reference evidence="1 2" key="1">
    <citation type="submission" date="2019-03" db="EMBL/GenBank/DDBJ databases">
        <title>Single cell metagenomics reveals metabolic interactions within the superorganism composed of flagellate Streblomastix strix and complex community of Bacteroidetes bacteria on its surface.</title>
        <authorList>
            <person name="Treitli S.C."/>
            <person name="Kolisko M."/>
            <person name="Husnik F."/>
            <person name="Keeling P."/>
            <person name="Hampl V."/>
        </authorList>
    </citation>
    <scope>NUCLEOTIDE SEQUENCE [LARGE SCALE GENOMIC DNA]</scope>
    <source>
        <strain evidence="1">ST1C</strain>
    </source>
</reference>
<dbReference type="EMBL" id="SNRW01008439">
    <property type="protein sequence ID" value="KAA6379520.1"/>
    <property type="molecule type" value="Genomic_DNA"/>
</dbReference>
<evidence type="ECO:0000313" key="2">
    <source>
        <dbReference type="Proteomes" id="UP000324800"/>
    </source>
</evidence>
<comment type="caution">
    <text evidence="1">The sequence shown here is derived from an EMBL/GenBank/DDBJ whole genome shotgun (WGS) entry which is preliminary data.</text>
</comment>
<proteinExistence type="predicted"/>
<dbReference type="AlphaFoldDB" id="A0A5J4VAM0"/>
<evidence type="ECO:0000313" key="1">
    <source>
        <dbReference type="EMBL" id="KAA6379520.1"/>
    </source>
</evidence>
<accession>A0A5J4VAM0</accession>
<protein>
    <submittedName>
        <fullName evidence="1">Uncharacterized protein</fullName>
    </submittedName>
</protein>
<organism evidence="1 2">
    <name type="scientific">Streblomastix strix</name>
    <dbReference type="NCBI Taxonomy" id="222440"/>
    <lineage>
        <taxon>Eukaryota</taxon>
        <taxon>Metamonada</taxon>
        <taxon>Preaxostyla</taxon>
        <taxon>Oxymonadida</taxon>
        <taxon>Streblomastigidae</taxon>
        <taxon>Streblomastix</taxon>
    </lineage>
</organism>